<dbReference type="SMART" id="SM00448">
    <property type="entry name" value="REC"/>
    <property type="match status" value="1"/>
</dbReference>
<reference evidence="4 5" key="1">
    <citation type="journal article" date="2009" name="Appl. Environ. Microbiol.">
        <title>Three genomes from the phylum Acidobacteria provide insight into the lifestyles of these microorganisms in soils.</title>
        <authorList>
            <person name="Ward N.L."/>
            <person name="Challacombe J.F."/>
            <person name="Janssen P.H."/>
            <person name="Henrissat B."/>
            <person name="Coutinho P.M."/>
            <person name="Wu M."/>
            <person name="Xie G."/>
            <person name="Haft D.H."/>
            <person name="Sait M."/>
            <person name="Badger J."/>
            <person name="Barabote R.D."/>
            <person name="Bradley B."/>
            <person name="Brettin T.S."/>
            <person name="Brinkac L.M."/>
            <person name="Bruce D."/>
            <person name="Creasy T."/>
            <person name="Daugherty S.C."/>
            <person name="Davidsen T.M."/>
            <person name="DeBoy R.T."/>
            <person name="Detter J.C."/>
            <person name="Dodson R.J."/>
            <person name="Durkin A.S."/>
            <person name="Ganapathy A."/>
            <person name="Gwinn-Giglio M."/>
            <person name="Han C.S."/>
            <person name="Khouri H."/>
            <person name="Kiss H."/>
            <person name="Kothari S.P."/>
            <person name="Madupu R."/>
            <person name="Nelson K.E."/>
            <person name="Nelson W.C."/>
            <person name="Paulsen I."/>
            <person name="Penn K."/>
            <person name="Ren Q."/>
            <person name="Rosovitz M.J."/>
            <person name="Selengut J.D."/>
            <person name="Shrivastava S."/>
            <person name="Sullivan S.A."/>
            <person name="Tapia R."/>
            <person name="Thompson L.S."/>
            <person name="Watkins K.L."/>
            <person name="Yang Q."/>
            <person name="Yu C."/>
            <person name="Zafar N."/>
            <person name="Zhou L."/>
            <person name="Kuske C.R."/>
        </authorList>
    </citation>
    <scope>NUCLEOTIDE SEQUENCE [LARGE SCALE GENOMIC DNA]</scope>
    <source>
        <strain evidence="5">ATCC 51196 / DSM 11244 / BCRC 80197 / JCM 7670 / NBRC 15755 / NCIMB 13165 / 161</strain>
    </source>
</reference>
<name>C1F0V1_ACIC5</name>
<evidence type="ECO:0000256" key="1">
    <source>
        <dbReference type="ARBA" id="ARBA00022553"/>
    </source>
</evidence>
<dbReference type="PANTHER" id="PTHR44591">
    <property type="entry name" value="STRESS RESPONSE REGULATOR PROTEIN 1"/>
    <property type="match status" value="1"/>
</dbReference>
<evidence type="ECO:0000256" key="2">
    <source>
        <dbReference type="PROSITE-ProRule" id="PRU00169"/>
    </source>
</evidence>
<dbReference type="InterPro" id="IPR001789">
    <property type="entry name" value="Sig_transdc_resp-reg_receiver"/>
</dbReference>
<accession>C1F0V1</accession>
<protein>
    <submittedName>
        <fullName evidence="4">Two component response regulator</fullName>
    </submittedName>
</protein>
<gene>
    <name evidence="4" type="ordered locus">ACP_0448</name>
</gene>
<feature type="modified residue" description="4-aspartylphosphate" evidence="2">
    <location>
        <position position="79"/>
    </location>
</feature>
<sequence length="147" mass="16363">MSNQKCEGLSADREWFSMPSEICTMNKGLLVSVVDDDPSVRESLPDLLRIFGLDVRTFASAEDFLSSDSVSRTNCLILDVTMPRMPGTELQTELARRDEQIPIIFITAHRDDSVRSRLLELGAVDCLFKPFSDTALFDALKCALGSK</sequence>
<dbReference type="KEGG" id="aca:ACP_0448"/>
<organism evidence="4 5">
    <name type="scientific">Acidobacterium capsulatum (strain ATCC 51196 / DSM 11244 / BCRC 80197 / JCM 7670 / NBRC 15755 / NCIMB 13165 / 161)</name>
    <dbReference type="NCBI Taxonomy" id="240015"/>
    <lineage>
        <taxon>Bacteria</taxon>
        <taxon>Pseudomonadati</taxon>
        <taxon>Acidobacteriota</taxon>
        <taxon>Terriglobia</taxon>
        <taxon>Terriglobales</taxon>
        <taxon>Acidobacteriaceae</taxon>
        <taxon>Acidobacterium</taxon>
    </lineage>
</organism>
<dbReference type="HOGENOM" id="CLU_000445_69_8_0"/>
<dbReference type="Pfam" id="PF00072">
    <property type="entry name" value="Response_reg"/>
    <property type="match status" value="1"/>
</dbReference>
<dbReference type="GO" id="GO:0000160">
    <property type="term" value="P:phosphorelay signal transduction system"/>
    <property type="evidence" value="ECO:0007669"/>
    <property type="project" value="InterPro"/>
</dbReference>
<dbReference type="Proteomes" id="UP000002207">
    <property type="component" value="Chromosome"/>
</dbReference>
<dbReference type="InterPro" id="IPR050595">
    <property type="entry name" value="Bact_response_regulator"/>
</dbReference>
<keyword evidence="1 2" id="KW-0597">Phosphoprotein</keyword>
<evidence type="ECO:0000259" key="3">
    <source>
        <dbReference type="PROSITE" id="PS50110"/>
    </source>
</evidence>
<feature type="domain" description="Response regulatory" evidence="3">
    <location>
        <begin position="30"/>
        <end position="144"/>
    </location>
</feature>
<dbReference type="EMBL" id="CP001472">
    <property type="protein sequence ID" value="ACO32139.1"/>
    <property type="molecule type" value="Genomic_DNA"/>
</dbReference>
<dbReference type="STRING" id="240015.ACP_0448"/>
<evidence type="ECO:0000313" key="4">
    <source>
        <dbReference type="EMBL" id="ACO32139.1"/>
    </source>
</evidence>
<proteinExistence type="predicted"/>
<dbReference type="AlphaFoldDB" id="C1F0V1"/>
<dbReference type="eggNOG" id="COG4566">
    <property type="taxonomic scope" value="Bacteria"/>
</dbReference>
<dbReference type="Gene3D" id="3.40.50.2300">
    <property type="match status" value="1"/>
</dbReference>
<dbReference type="SUPFAM" id="SSF52172">
    <property type="entry name" value="CheY-like"/>
    <property type="match status" value="1"/>
</dbReference>
<keyword evidence="5" id="KW-1185">Reference proteome</keyword>
<dbReference type="PANTHER" id="PTHR44591:SF25">
    <property type="entry name" value="CHEMOTAXIS TWO-COMPONENT RESPONSE REGULATOR"/>
    <property type="match status" value="1"/>
</dbReference>
<evidence type="ECO:0000313" key="5">
    <source>
        <dbReference type="Proteomes" id="UP000002207"/>
    </source>
</evidence>
<dbReference type="PROSITE" id="PS50110">
    <property type="entry name" value="RESPONSE_REGULATORY"/>
    <property type="match status" value="1"/>
</dbReference>
<dbReference type="InterPro" id="IPR011006">
    <property type="entry name" value="CheY-like_superfamily"/>
</dbReference>
<dbReference type="InParanoid" id="C1F0V1"/>